<comment type="similarity">
    <text evidence="1">Belongs to the glutaminase family.</text>
</comment>
<dbReference type="InterPro" id="IPR015868">
    <property type="entry name" value="Glutaminase"/>
</dbReference>
<dbReference type="Pfam" id="PF04960">
    <property type="entry name" value="Glutaminase"/>
    <property type="match status" value="1"/>
</dbReference>
<dbReference type="InterPro" id="IPR012338">
    <property type="entry name" value="Beta-lactam/transpept-like"/>
</dbReference>
<evidence type="ECO:0000256" key="1">
    <source>
        <dbReference type="ARBA" id="ARBA00011076"/>
    </source>
</evidence>
<gene>
    <name evidence="5" type="ORF">ACGU38_01995</name>
</gene>
<dbReference type="GO" id="GO:0004359">
    <property type="term" value="F:glutaminase activity"/>
    <property type="evidence" value="ECO:0007669"/>
    <property type="project" value="UniProtKB-EC"/>
</dbReference>
<sequence>MARLLSSYGRLEGDPAQVTDVYTRQCSLSVSTADLAVMGATLAGGDVNPLTGQRVVDAAVCRGCVPLAGNGPD</sequence>
<keyword evidence="6" id="KW-1185">Reference proteome</keyword>
<dbReference type="EMBL" id="JBIENY010000030">
    <property type="protein sequence ID" value="MFG6294133.1"/>
    <property type="molecule type" value="Genomic_DNA"/>
</dbReference>
<dbReference type="Proteomes" id="UP001605990">
    <property type="component" value="Unassembled WGS sequence"/>
</dbReference>
<dbReference type="RefSeq" id="WP_394392763.1">
    <property type="nucleotide sequence ID" value="NZ_JBIENY010000030.1"/>
</dbReference>
<accession>A0ABW7DUF7</accession>
<dbReference type="Gene3D" id="3.40.710.10">
    <property type="entry name" value="DD-peptidase/beta-lactamase superfamily"/>
    <property type="match status" value="1"/>
</dbReference>
<keyword evidence="3 5" id="KW-0378">Hydrolase</keyword>
<name>A0ABW7DUF7_STRRO</name>
<proteinExistence type="inferred from homology"/>
<evidence type="ECO:0000256" key="4">
    <source>
        <dbReference type="ARBA" id="ARBA00049534"/>
    </source>
</evidence>
<reference evidence="5 6" key="1">
    <citation type="submission" date="2024-10" db="EMBL/GenBank/DDBJ databases">
        <title>Draft genome assembly of a novel steroid transforming actinomycete isolated from African clawed frog Xenopus laevis.</title>
        <authorList>
            <person name="Bragin E."/>
            <person name="Kollerov V."/>
            <person name="Donova M.V."/>
        </authorList>
    </citation>
    <scope>NUCLEOTIDE SEQUENCE [LARGE SCALE GENOMIC DNA]</scope>
    <source>
        <strain evidence="5 6">MTOC-St3</strain>
    </source>
</reference>
<comment type="caution">
    <text evidence="5">The sequence shown here is derived from an EMBL/GenBank/DDBJ whole genome shotgun (WGS) entry which is preliminary data.</text>
</comment>
<comment type="catalytic activity">
    <reaction evidence="4">
        <text>L-glutamine + H2O = L-glutamate + NH4(+)</text>
        <dbReference type="Rhea" id="RHEA:15889"/>
        <dbReference type="ChEBI" id="CHEBI:15377"/>
        <dbReference type="ChEBI" id="CHEBI:28938"/>
        <dbReference type="ChEBI" id="CHEBI:29985"/>
        <dbReference type="ChEBI" id="CHEBI:58359"/>
        <dbReference type="EC" id="3.5.1.2"/>
    </reaction>
</comment>
<evidence type="ECO:0000313" key="5">
    <source>
        <dbReference type="EMBL" id="MFG6294133.1"/>
    </source>
</evidence>
<evidence type="ECO:0000256" key="2">
    <source>
        <dbReference type="ARBA" id="ARBA00012918"/>
    </source>
</evidence>
<organism evidence="5 6">
    <name type="scientific">Streptomyces rochei</name>
    <name type="common">Streptomyces parvullus</name>
    <dbReference type="NCBI Taxonomy" id="1928"/>
    <lineage>
        <taxon>Bacteria</taxon>
        <taxon>Bacillati</taxon>
        <taxon>Actinomycetota</taxon>
        <taxon>Actinomycetes</taxon>
        <taxon>Kitasatosporales</taxon>
        <taxon>Streptomycetaceae</taxon>
        <taxon>Streptomyces</taxon>
        <taxon>Streptomyces rochei group</taxon>
    </lineage>
</organism>
<evidence type="ECO:0000256" key="3">
    <source>
        <dbReference type="ARBA" id="ARBA00022801"/>
    </source>
</evidence>
<evidence type="ECO:0000313" key="6">
    <source>
        <dbReference type="Proteomes" id="UP001605990"/>
    </source>
</evidence>
<dbReference type="SUPFAM" id="SSF56601">
    <property type="entry name" value="beta-lactamase/transpeptidase-like"/>
    <property type="match status" value="1"/>
</dbReference>
<protein>
    <recommendedName>
        <fullName evidence="2">glutaminase</fullName>
        <ecNumber evidence="2">3.5.1.2</ecNumber>
    </recommendedName>
</protein>
<dbReference type="EC" id="3.5.1.2" evidence="2"/>